<dbReference type="Pfam" id="PF07963">
    <property type="entry name" value="N_methyl"/>
    <property type="match status" value="1"/>
</dbReference>
<dbReference type="NCBIfam" id="TIGR04294">
    <property type="entry name" value="pre_pil_HX9DG"/>
    <property type="match status" value="1"/>
</dbReference>
<dbReference type="InterPro" id="IPR011453">
    <property type="entry name" value="DUF1559"/>
</dbReference>
<organism evidence="1 2">
    <name type="scientific">Capsulimonas corticalis</name>
    <dbReference type="NCBI Taxonomy" id="2219043"/>
    <lineage>
        <taxon>Bacteria</taxon>
        <taxon>Bacillati</taxon>
        <taxon>Armatimonadota</taxon>
        <taxon>Armatimonadia</taxon>
        <taxon>Capsulimonadales</taxon>
        <taxon>Capsulimonadaceae</taxon>
        <taxon>Capsulimonas</taxon>
    </lineage>
</organism>
<sequence>MKRIGFTLIELLVVIAIIAILAAILFPVFAKAREKARQVSCASNEKQIGLAFMQYTQDADELLPSGIASNGRGWAYQLYPYVKSDAVFTCPDDPTAGPHVSYGMSQDFNYTTYDPPLYAGTNHTTSLSQFNSPSKTVMFFEVSQVGQAASDPSSTFQPSPTGNGGGFDFDGTPYLLYNGVYDTGVMGSIATPANYNKIYTGSASTDYVYKALTGRHTDGANWLYADGHVKWLRPISISGGPTNSTQGDCGGTAANGKQGKLSANTECSSFQGTFSVL</sequence>
<dbReference type="Proteomes" id="UP000287394">
    <property type="component" value="Chromosome"/>
</dbReference>
<keyword evidence="2" id="KW-1185">Reference proteome</keyword>
<dbReference type="OrthoDB" id="255848at2"/>
<dbReference type="NCBIfam" id="TIGR02532">
    <property type="entry name" value="IV_pilin_GFxxxE"/>
    <property type="match status" value="1"/>
</dbReference>
<proteinExistence type="predicted"/>
<dbReference type="InterPro" id="IPR027558">
    <property type="entry name" value="Pre_pil_HX9DG_C"/>
</dbReference>
<dbReference type="Pfam" id="PF07596">
    <property type="entry name" value="SBP_bac_10"/>
    <property type="match status" value="1"/>
</dbReference>
<dbReference type="PANTHER" id="PTHR30093">
    <property type="entry name" value="GENERAL SECRETION PATHWAY PROTEIN G"/>
    <property type="match status" value="1"/>
</dbReference>
<evidence type="ECO:0000313" key="1">
    <source>
        <dbReference type="EMBL" id="BDI30510.1"/>
    </source>
</evidence>
<dbReference type="EMBL" id="AP025739">
    <property type="protein sequence ID" value="BDI30510.1"/>
    <property type="molecule type" value="Genomic_DNA"/>
</dbReference>
<gene>
    <name evidence="1" type="ORF">CCAX7_25610</name>
</gene>
<accession>A0A402CVS2</accession>
<dbReference type="Gene3D" id="3.30.700.10">
    <property type="entry name" value="Glycoprotein, Type 4 Pilin"/>
    <property type="match status" value="1"/>
</dbReference>
<reference evidence="1 2" key="1">
    <citation type="journal article" date="2019" name="Int. J. Syst. Evol. Microbiol.">
        <title>Capsulimonas corticalis gen. nov., sp. nov., an aerobic capsulated bacterium, of a novel bacterial order, Capsulimonadales ord. nov., of the class Armatimonadia of the phylum Armatimonadetes.</title>
        <authorList>
            <person name="Li J."/>
            <person name="Kudo C."/>
            <person name="Tonouchi A."/>
        </authorList>
    </citation>
    <scope>NUCLEOTIDE SEQUENCE [LARGE SCALE GENOMIC DNA]</scope>
    <source>
        <strain evidence="1 2">AX-7</strain>
    </source>
</reference>
<dbReference type="AlphaFoldDB" id="A0A402CVS2"/>
<dbReference type="InterPro" id="IPR012902">
    <property type="entry name" value="N_methyl_site"/>
</dbReference>
<dbReference type="RefSeq" id="WP_119321459.1">
    <property type="nucleotide sequence ID" value="NZ_AP025739.1"/>
</dbReference>
<dbReference type="KEGG" id="ccot:CCAX7_25610"/>
<dbReference type="InterPro" id="IPR045584">
    <property type="entry name" value="Pilin-like"/>
</dbReference>
<evidence type="ECO:0000313" key="2">
    <source>
        <dbReference type="Proteomes" id="UP000287394"/>
    </source>
</evidence>
<name>A0A402CVS2_9BACT</name>
<dbReference type="SUPFAM" id="SSF54523">
    <property type="entry name" value="Pili subunits"/>
    <property type="match status" value="1"/>
</dbReference>
<protein>
    <submittedName>
        <fullName evidence="1">Uncharacterized protein</fullName>
    </submittedName>
</protein>